<dbReference type="PANTHER" id="PTHR33993:SF14">
    <property type="entry name" value="GB|AAF24581.1"/>
    <property type="match status" value="1"/>
</dbReference>
<evidence type="ECO:0000313" key="2">
    <source>
        <dbReference type="EMBL" id="TWG01445.1"/>
    </source>
</evidence>
<dbReference type="Pfam" id="PF00903">
    <property type="entry name" value="Glyoxalase"/>
    <property type="match status" value="2"/>
</dbReference>
<reference evidence="2 3" key="1">
    <citation type="submission" date="2019-06" db="EMBL/GenBank/DDBJ databases">
        <title>Sequencing the genomes of 1000 actinobacteria strains.</title>
        <authorList>
            <person name="Klenk H.-P."/>
        </authorList>
    </citation>
    <scope>NUCLEOTIDE SEQUENCE [LARGE SCALE GENOMIC DNA]</scope>
    <source>
        <strain evidence="2 3">DSM 44826</strain>
    </source>
</reference>
<dbReference type="EMBL" id="VIWT01000001">
    <property type="protein sequence ID" value="TWG01445.1"/>
    <property type="molecule type" value="Genomic_DNA"/>
</dbReference>
<dbReference type="Gene3D" id="3.10.180.10">
    <property type="entry name" value="2,3-Dihydroxybiphenyl 1,2-Dioxygenase, domain 1"/>
    <property type="match status" value="2"/>
</dbReference>
<dbReference type="Proteomes" id="UP000317940">
    <property type="component" value="Unassembled WGS sequence"/>
</dbReference>
<gene>
    <name evidence="2" type="ORF">FHX73_115338</name>
</gene>
<organism evidence="2 3">
    <name type="scientific">Kitasatospora viridis</name>
    <dbReference type="NCBI Taxonomy" id="281105"/>
    <lineage>
        <taxon>Bacteria</taxon>
        <taxon>Bacillati</taxon>
        <taxon>Actinomycetota</taxon>
        <taxon>Actinomycetes</taxon>
        <taxon>Kitasatosporales</taxon>
        <taxon>Streptomycetaceae</taxon>
        <taxon>Kitasatospora</taxon>
    </lineage>
</organism>
<protein>
    <recommendedName>
        <fullName evidence="1">VOC domain-containing protein</fullName>
    </recommendedName>
</protein>
<dbReference type="PANTHER" id="PTHR33993">
    <property type="entry name" value="GLYOXALASE-RELATED"/>
    <property type="match status" value="1"/>
</dbReference>
<comment type="caution">
    <text evidence="2">The sequence shown here is derived from an EMBL/GenBank/DDBJ whole genome shotgun (WGS) entry which is preliminary data.</text>
</comment>
<dbReference type="InterPro" id="IPR004360">
    <property type="entry name" value="Glyas_Fos-R_dOase_dom"/>
</dbReference>
<feature type="domain" description="VOC" evidence="1">
    <location>
        <begin position="137"/>
        <end position="250"/>
    </location>
</feature>
<keyword evidence="3" id="KW-1185">Reference proteome</keyword>
<dbReference type="InterPro" id="IPR037523">
    <property type="entry name" value="VOC_core"/>
</dbReference>
<dbReference type="AlphaFoldDB" id="A0A561UPZ9"/>
<evidence type="ECO:0000259" key="1">
    <source>
        <dbReference type="PROSITE" id="PS51819"/>
    </source>
</evidence>
<proteinExistence type="predicted"/>
<dbReference type="CDD" id="cd07247">
    <property type="entry name" value="SgaA_N_like"/>
    <property type="match status" value="2"/>
</dbReference>
<dbReference type="SUPFAM" id="SSF54593">
    <property type="entry name" value="Glyoxalase/Bleomycin resistance protein/Dihydroxybiphenyl dioxygenase"/>
    <property type="match status" value="2"/>
</dbReference>
<accession>A0A561UPZ9</accession>
<evidence type="ECO:0000313" key="3">
    <source>
        <dbReference type="Proteomes" id="UP000317940"/>
    </source>
</evidence>
<name>A0A561UPZ9_9ACTN</name>
<dbReference type="PROSITE" id="PS51819">
    <property type="entry name" value="VOC"/>
    <property type="match status" value="2"/>
</dbReference>
<dbReference type="InterPro" id="IPR052164">
    <property type="entry name" value="Anthracycline_SecMetBiosynth"/>
</dbReference>
<sequence>MSKMTAYREGMPCWVDLTCTDIGKAMAFYQGLFGWEYTDTGEAGGHYRLASMRGTRVAGLSPEPTASHPQWTTYLAADDADAVAERVRDSGGEVLLGPLDVLDQGRMAMAQDPAGALFGIWQARAHAGSGLANEPGSFTWNENLSDDPRTARNFYFQVFGYAYDEVPGLDYTVIKLHGAPVGGIGDLPPMLPPGSRSFWSTYFQVSDTDLAAARAAELGGEVVVPPTDSPYGRMSVLRDDSGAGFCIISPPRG</sequence>
<dbReference type="RefSeq" id="WP_145907770.1">
    <property type="nucleotide sequence ID" value="NZ_BAAAMZ010000007.1"/>
</dbReference>
<dbReference type="OrthoDB" id="9793039at2"/>
<feature type="domain" description="VOC" evidence="1">
    <location>
        <begin position="11"/>
        <end position="123"/>
    </location>
</feature>
<dbReference type="InterPro" id="IPR029068">
    <property type="entry name" value="Glyas_Bleomycin-R_OHBP_Dase"/>
</dbReference>